<evidence type="ECO:0000256" key="1">
    <source>
        <dbReference type="ARBA" id="ARBA00022801"/>
    </source>
</evidence>
<dbReference type="KEGG" id="mrr:Moror_2330"/>
<accession>V2Y2K7</accession>
<evidence type="ECO:0000313" key="4">
    <source>
        <dbReference type="EMBL" id="ESK85874.1"/>
    </source>
</evidence>
<dbReference type="Gene3D" id="3.40.50.1820">
    <property type="entry name" value="alpha/beta hydrolase"/>
    <property type="match status" value="1"/>
</dbReference>
<dbReference type="InterPro" id="IPR000639">
    <property type="entry name" value="Epox_hydrolase-like"/>
</dbReference>
<name>V2Y2K7_MONRO</name>
<dbReference type="SUPFAM" id="SSF53474">
    <property type="entry name" value="alpha/beta-Hydrolases"/>
    <property type="match status" value="1"/>
</dbReference>
<dbReference type="EMBL" id="AWSO01001002">
    <property type="protein sequence ID" value="ESK85874.1"/>
    <property type="molecule type" value="Genomic_DNA"/>
</dbReference>
<evidence type="ECO:0000256" key="2">
    <source>
        <dbReference type="ARBA" id="ARBA00038334"/>
    </source>
</evidence>
<dbReference type="InterPro" id="IPR000073">
    <property type="entry name" value="AB_hydrolase_1"/>
</dbReference>
<evidence type="ECO:0000259" key="3">
    <source>
        <dbReference type="Pfam" id="PF00561"/>
    </source>
</evidence>
<dbReference type="PANTHER" id="PTHR43329">
    <property type="entry name" value="EPOXIDE HYDROLASE"/>
    <property type="match status" value="1"/>
</dbReference>
<protein>
    <submittedName>
        <fullName evidence="4">Epoxide hydrolase</fullName>
    </submittedName>
</protein>
<dbReference type="Pfam" id="PF00561">
    <property type="entry name" value="Abhydrolase_1"/>
    <property type="match status" value="1"/>
</dbReference>
<comment type="caution">
    <text evidence="4">The sequence shown here is derived from an EMBL/GenBank/DDBJ whole genome shotgun (WGS) entry which is preliminary data.</text>
</comment>
<dbReference type="AlphaFoldDB" id="V2Y2K7"/>
<keyword evidence="5" id="KW-1185">Reference proteome</keyword>
<proteinExistence type="inferred from homology"/>
<reference evidence="4 5" key="1">
    <citation type="journal article" date="2014" name="BMC Genomics">
        <title>Genome and secretome analysis of the hemibiotrophic fungal pathogen, Moniliophthora roreri, which causes frosty pod rot disease of cacao: mechanisms of the biotrophic and necrotrophic phases.</title>
        <authorList>
            <person name="Meinhardt L.W."/>
            <person name="Costa G.G.L."/>
            <person name="Thomazella D.P.T."/>
            <person name="Teixeira P.J.P.L."/>
            <person name="Carazzolle M.F."/>
            <person name="Schuster S.C."/>
            <person name="Carlson J.E."/>
            <person name="Guiltinan M.J."/>
            <person name="Mieczkowski P."/>
            <person name="Farmer A."/>
            <person name="Ramaraj T."/>
            <person name="Crozier J."/>
            <person name="Davis R.E."/>
            <person name="Shao J."/>
            <person name="Melnick R.L."/>
            <person name="Pereira G.A.G."/>
            <person name="Bailey B.A."/>
        </authorList>
    </citation>
    <scope>NUCLEOTIDE SEQUENCE [LARGE SCALE GENOMIC DNA]</scope>
    <source>
        <strain evidence="4 5">MCA 2997</strain>
    </source>
</reference>
<feature type="domain" description="AB hydrolase-1" evidence="3">
    <location>
        <begin position="30"/>
        <end position="309"/>
    </location>
</feature>
<dbReference type="InterPro" id="IPR029058">
    <property type="entry name" value="AB_hydrolase_fold"/>
</dbReference>
<dbReference type="STRING" id="1381753.V2Y2K7"/>
<dbReference type="Proteomes" id="UP000017559">
    <property type="component" value="Unassembled WGS sequence"/>
</dbReference>
<gene>
    <name evidence="4" type="ORF">Moror_2330</name>
</gene>
<dbReference type="PRINTS" id="PR00412">
    <property type="entry name" value="EPOXHYDRLASE"/>
</dbReference>
<keyword evidence="1 4" id="KW-0378">Hydrolase</keyword>
<dbReference type="GO" id="GO:0016787">
    <property type="term" value="F:hydrolase activity"/>
    <property type="evidence" value="ECO:0007669"/>
    <property type="project" value="UniProtKB-KW"/>
</dbReference>
<dbReference type="HOGENOM" id="CLU_020336_7_0_1"/>
<comment type="similarity">
    <text evidence="2">Belongs to the AB hydrolase superfamily. Epoxide hydrolase family.</text>
</comment>
<sequence>MDTKSYKDIKTTRGLNYHYYHSSASAGKPFLVLLHGFPSTSYDWRHQVAFFKAKGYGLIVPDMLGYGGTAKPTDLAAYKFSLIVKDIIDILDAENIEKAVFIGHDWGSFITSRIVQYQPDRVIAFAVLAVGYLPPWPDFNLDAINKATKESVGYEIYGYWGFFSSEGADRIIEDNFEKFFNLLFPENAKQWIEDFAPLGKLKTYLTSKPAAPPPSWIPAEERRIQSEALLKDGVAASLCWYRAHLTRINAEDDKGIPATRYSTDKPALFIAATEDYVAIPSMAIPTTKEYCSNVVIKELQANHRIHLQRPDENLQGMLRLEGVAAADDAQRYEKKAELLEETRRLNLDTQMLISRLLIKTLTKVFTQSIVYDVYATSFALGIILPSGAGQTS</sequence>
<dbReference type="OrthoDB" id="284184at2759"/>
<organism evidence="4 5">
    <name type="scientific">Moniliophthora roreri (strain MCA 2997)</name>
    <name type="common">Cocoa frosty pod rot fungus</name>
    <name type="synonym">Crinipellis roreri</name>
    <dbReference type="NCBI Taxonomy" id="1381753"/>
    <lineage>
        <taxon>Eukaryota</taxon>
        <taxon>Fungi</taxon>
        <taxon>Dikarya</taxon>
        <taxon>Basidiomycota</taxon>
        <taxon>Agaricomycotina</taxon>
        <taxon>Agaricomycetes</taxon>
        <taxon>Agaricomycetidae</taxon>
        <taxon>Agaricales</taxon>
        <taxon>Marasmiineae</taxon>
        <taxon>Marasmiaceae</taxon>
        <taxon>Moniliophthora</taxon>
    </lineage>
</organism>
<dbReference type="SMR" id="V2Y2K7"/>
<evidence type="ECO:0000313" key="5">
    <source>
        <dbReference type="Proteomes" id="UP000017559"/>
    </source>
</evidence>